<dbReference type="InterPro" id="IPR018816">
    <property type="entry name" value="Cactin_central"/>
</dbReference>
<gene>
    <name evidence="3" type="ORF">C24_LOCUS9982</name>
</gene>
<dbReference type="PANTHER" id="PTHR21737">
    <property type="entry name" value="POLYGLUTAMINE BINDING PROTEIN 1/MARVEL MEMBRANE-ASSOCIATING DOMAIN CONTAINING 3"/>
    <property type="match status" value="1"/>
</dbReference>
<evidence type="ECO:0000259" key="2">
    <source>
        <dbReference type="Pfam" id="PF10312"/>
    </source>
</evidence>
<name>A0A5S9X4K4_ARATH</name>
<dbReference type="AlphaFoldDB" id="A0A5S9X4K4"/>
<dbReference type="OrthoDB" id="1735794at2759"/>
<dbReference type="EMBL" id="CACSHJ010000088">
    <property type="protein sequence ID" value="CAA0375107.1"/>
    <property type="molecule type" value="Genomic_DNA"/>
</dbReference>
<feature type="region of interest" description="Disordered" evidence="1">
    <location>
        <begin position="1"/>
        <end position="21"/>
    </location>
</feature>
<accession>A0A5S9X4K4</accession>
<proteinExistence type="predicted"/>
<dbReference type="Proteomes" id="UP000434276">
    <property type="component" value="Unassembled WGS sequence"/>
</dbReference>
<feature type="compositionally biased region" description="Basic residues" evidence="1">
    <location>
        <begin position="1"/>
        <end position="17"/>
    </location>
</feature>
<evidence type="ECO:0000313" key="4">
    <source>
        <dbReference type="Proteomes" id="UP000434276"/>
    </source>
</evidence>
<dbReference type="PANTHER" id="PTHR21737:SF4">
    <property type="entry name" value="SPLICING FACTOR CACTIN"/>
    <property type="match status" value="1"/>
</dbReference>
<dbReference type="Pfam" id="PF10312">
    <property type="entry name" value="Cactin_mid"/>
    <property type="match status" value="1"/>
</dbReference>
<feature type="domain" description="Splicing factor cactin central" evidence="2">
    <location>
        <begin position="41"/>
        <end position="127"/>
    </location>
</feature>
<organism evidence="3 4">
    <name type="scientific">Arabidopsis thaliana</name>
    <name type="common">Mouse-ear cress</name>
    <dbReference type="NCBI Taxonomy" id="3702"/>
    <lineage>
        <taxon>Eukaryota</taxon>
        <taxon>Viridiplantae</taxon>
        <taxon>Streptophyta</taxon>
        <taxon>Embryophyta</taxon>
        <taxon>Tracheophyta</taxon>
        <taxon>Spermatophyta</taxon>
        <taxon>Magnoliopsida</taxon>
        <taxon>eudicotyledons</taxon>
        <taxon>Gunneridae</taxon>
        <taxon>Pentapetalae</taxon>
        <taxon>rosids</taxon>
        <taxon>malvids</taxon>
        <taxon>Brassicales</taxon>
        <taxon>Brassicaceae</taxon>
        <taxon>Camelineae</taxon>
        <taxon>Arabidopsis</taxon>
    </lineage>
</organism>
<dbReference type="ExpressionAtlas" id="A0A5S9X4K4">
    <property type="expression patterns" value="baseline and differential"/>
</dbReference>
<evidence type="ECO:0000256" key="1">
    <source>
        <dbReference type="SAM" id="MobiDB-lite"/>
    </source>
</evidence>
<protein>
    <recommendedName>
        <fullName evidence="2">Splicing factor cactin central domain-containing protein</fullName>
    </recommendedName>
</protein>
<reference evidence="3 4" key="1">
    <citation type="submission" date="2019-12" db="EMBL/GenBank/DDBJ databases">
        <authorList>
            <person name="Jiao W.-B."/>
            <person name="Schneeberger K."/>
        </authorList>
    </citation>
    <scope>NUCLEOTIDE SEQUENCE [LARGE SCALE GENOMIC DNA]</scope>
    <source>
        <strain evidence="4">cv. C24</strain>
    </source>
</reference>
<evidence type="ECO:0000313" key="3">
    <source>
        <dbReference type="EMBL" id="CAA0375107.1"/>
    </source>
</evidence>
<sequence>MNFHGKSKRDRHGRRKKQRDEIEYMAKRALSASKKLKRQSVIGIREWELTKARRRDEELLASQERALHAGVEAGVRELLDGKTHAELVQLQFDIESQLRSGAAKVVEYREAVLKRLNRYKAKACLKK</sequence>